<dbReference type="Proteomes" id="UP000243739">
    <property type="component" value="Unassembled WGS sequence"/>
</dbReference>
<keyword evidence="2" id="KW-1185">Reference proteome</keyword>
<protein>
    <submittedName>
        <fullName evidence="1">Uncharacterized protein</fullName>
    </submittedName>
</protein>
<dbReference type="EMBL" id="MIJF01000035">
    <property type="protein sequence ID" value="OEF99052.1"/>
    <property type="molecule type" value="Genomic_DNA"/>
</dbReference>
<comment type="caution">
    <text evidence="1">The sequence shown here is derived from an EMBL/GenBank/DDBJ whole genome shotgun (WGS) entry which is preliminary data.</text>
</comment>
<dbReference type="RefSeq" id="WP_069657029.1">
    <property type="nucleotide sequence ID" value="NZ_MIJF01000035.1"/>
</dbReference>
<evidence type="ECO:0000313" key="1">
    <source>
        <dbReference type="EMBL" id="OEF99052.1"/>
    </source>
</evidence>
<sequence length="127" mass="14729">MNTSFSPEFVFIQRNILYISSDALSQYLQSILKNEDKMISIDCPTLWEFNIDQDHNTKKLYLHVDLPQFNDLITISFNDEITEYLLDNDSFETLGILIGYNSVKDDAKAVIFIININEGLELINKNE</sequence>
<proteinExistence type="predicted"/>
<dbReference type="OrthoDB" id="9889062at2"/>
<name>A0A1D2YTM1_9BACI</name>
<dbReference type="AlphaFoldDB" id="A0A1D2YTM1"/>
<evidence type="ECO:0000313" key="2">
    <source>
        <dbReference type="Proteomes" id="UP000243739"/>
    </source>
</evidence>
<gene>
    <name evidence="1" type="ORF">BHF71_02380</name>
</gene>
<reference evidence="1 2" key="1">
    <citation type="submission" date="2016-09" db="EMBL/GenBank/DDBJ databases">
        <title>Draft genome sequence for the type strain of Vulcanibacillus modesticaldus BR, a strictly anaerobic, moderately thermophilic, and nitrate-reducing bacterium from deep sea-hydrothermal vents of the Mid-Atlantic Ridge.</title>
        <authorList>
            <person name="Abin C.A."/>
            <person name="Hollibaugh J.T."/>
        </authorList>
    </citation>
    <scope>NUCLEOTIDE SEQUENCE [LARGE SCALE GENOMIC DNA]</scope>
    <source>
        <strain evidence="1 2">BR</strain>
    </source>
</reference>
<organism evidence="1 2">
    <name type="scientific">Vulcanibacillus modesticaldus</name>
    <dbReference type="NCBI Taxonomy" id="337097"/>
    <lineage>
        <taxon>Bacteria</taxon>
        <taxon>Bacillati</taxon>
        <taxon>Bacillota</taxon>
        <taxon>Bacilli</taxon>
        <taxon>Bacillales</taxon>
        <taxon>Bacillaceae</taxon>
        <taxon>Vulcanibacillus</taxon>
    </lineage>
</organism>
<accession>A0A1D2YTM1</accession>